<dbReference type="EMBL" id="VUMW01000005">
    <property type="protein sequence ID" value="MST79422.1"/>
    <property type="molecule type" value="Genomic_DNA"/>
</dbReference>
<accession>A0A844FMH5</accession>
<comment type="caution">
    <text evidence="2">The sequence shown here is derived from an EMBL/GenBank/DDBJ whole genome shotgun (WGS) entry which is preliminary data.</text>
</comment>
<evidence type="ECO:0000313" key="2">
    <source>
        <dbReference type="EMBL" id="MST79422.1"/>
    </source>
</evidence>
<dbReference type="AlphaFoldDB" id="A0A844FMH5"/>
<feature type="region of interest" description="Disordered" evidence="1">
    <location>
        <begin position="163"/>
        <end position="199"/>
    </location>
</feature>
<reference evidence="2 3" key="1">
    <citation type="submission" date="2019-08" db="EMBL/GenBank/DDBJ databases">
        <title>In-depth cultivation of the pig gut microbiome towards novel bacterial diversity and tailored functional studies.</title>
        <authorList>
            <person name="Wylensek D."/>
            <person name="Hitch T.C.A."/>
            <person name="Clavel T."/>
        </authorList>
    </citation>
    <scope>NUCLEOTIDE SEQUENCE [LARGE SCALE GENOMIC DNA]</scope>
    <source>
        <strain evidence="2 3">WCA-470BD-2E</strain>
    </source>
</reference>
<organism evidence="2 3">
    <name type="scientific">Lactobacillus equicursoris</name>
    <dbReference type="NCBI Taxonomy" id="420645"/>
    <lineage>
        <taxon>Bacteria</taxon>
        <taxon>Bacillati</taxon>
        <taxon>Bacillota</taxon>
        <taxon>Bacilli</taxon>
        <taxon>Lactobacillales</taxon>
        <taxon>Lactobacillaceae</taxon>
        <taxon>Lactobacillus</taxon>
    </lineage>
</organism>
<sequence>MRKKTRLTRSSKQPAFSLLEACLAVLVTAITISLSGDLLSMLKSFEKQEQPVNQLALSYLQLDRFLKKGSDRVYVDLKNSDEDKVRIVKEAKGKVDKNYLLTTANHRNELVLSGGTGKGNMRLLRIWSASFEAQDGLVKISITEPNKNYSKLYLKLDKAPKDYEQVKSKEETKDQKNEQKSDDGKSSEPAKDASKAASG</sequence>
<gene>
    <name evidence="2" type="ORF">FYJ61_02770</name>
</gene>
<dbReference type="Proteomes" id="UP000452141">
    <property type="component" value="Unassembled WGS sequence"/>
</dbReference>
<evidence type="ECO:0000256" key="1">
    <source>
        <dbReference type="SAM" id="MobiDB-lite"/>
    </source>
</evidence>
<name>A0A844FMH5_9LACO</name>
<evidence type="ECO:0000313" key="3">
    <source>
        <dbReference type="Proteomes" id="UP000452141"/>
    </source>
</evidence>
<evidence type="ECO:0008006" key="4">
    <source>
        <dbReference type="Google" id="ProtNLM"/>
    </source>
</evidence>
<proteinExistence type="predicted"/>
<protein>
    <recommendedName>
        <fullName evidence="4">Competence protein ComGF</fullName>
    </recommendedName>
</protein>